<protein>
    <submittedName>
        <fullName evidence="1">AtpB</fullName>
    </submittedName>
</protein>
<accession>A0A0A8YIN7</accession>
<reference evidence="1" key="1">
    <citation type="submission" date="2014-09" db="EMBL/GenBank/DDBJ databases">
        <authorList>
            <person name="Magalhaes I.L.F."/>
            <person name="Oliveira U."/>
            <person name="Santos F.R."/>
            <person name="Vidigal T.H.D.A."/>
            <person name="Brescovit A.D."/>
            <person name="Santos A.J."/>
        </authorList>
    </citation>
    <scope>NUCLEOTIDE SEQUENCE</scope>
    <source>
        <tissue evidence="1">Shoot tissue taken approximately 20 cm above the soil surface</tissue>
    </source>
</reference>
<reference evidence="1" key="2">
    <citation type="journal article" date="2015" name="Data Brief">
        <title>Shoot transcriptome of the giant reed, Arundo donax.</title>
        <authorList>
            <person name="Barrero R.A."/>
            <person name="Guerrero F.D."/>
            <person name="Moolhuijzen P."/>
            <person name="Goolsby J.A."/>
            <person name="Tidwell J."/>
            <person name="Bellgard S.E."/>
            <person name="Bellgard M.I."/>
        </authorList>
    </citation>
    <scope>NUCLEOTIDE SEQUENCE</scope>
    <source>
        <tissue evidence="1">Shoot tissue taken approximately 20 cm above the soil surface</tissue>
    </source>
</reference>
<evidence type="ECO:0000313" key="1">
    <source>
        <dbReference type="EMBL" id="JAD25836.1"/>
    </source>
</evidence>
<proteinExistence type="predicted"/>
<dbReference type="AlphaFoldDB" id="A0A0A8YIN7"/>
<name>A0A0A8YIN7_ARUDO</name>
<organism evidence="1">
    <name type="scientific">Arundo donax</name>
    <name type="common">Giant reed</name>
    <name type="synonym">Donax arundinaceus</name>
    <dbReference type="NCBI Taxonomy" id="35708"/>
    <lineage>
        <taxon>Eukaryota</taxon>
        <taxon>Viridiplantae</taxon>
        <taxon>Streptophyta</taxon>
        <taxon>Embryophyta</taxon>
        <taxon>Tracheophyta</taxon>
        <taxon>Spermatophyta</taxon>
        <taxon>Magnoliopsida</taxon>
        <taxon>Liliopsida</taxon>
        <taxon>Poales</taxon>
        <taxon>Poaceae</taxon>
        <taxon>PACMAD clade</taxon>
        <taxon>Arundinoideae</taxon>
        <taxon>Arundineae</taxon>
        <taxon>Arundo</taxon>
    </lineage>
</organism>
<dbReference type="EMBL" id="GBRH01272059">
    <property type="protein sequence ID" value="JAD25836.1"/>
    <property type="molecule type" value="Transcribed_RNA"/>
</dbReference>
<sequence>MKLRKELRKLYNVTKNFRTLSQFLGWMNYRRRIV</sequence>